<protein>
    <submittedName>
        <fullName evidence="4">Family 10 glycosylhydrolase</fullName>
    </submittedName>
</protein>
<keyword evidence="5" id="KW-1185">Reference proteome</keyword>
<dbReference type="Gene3D" id="2.60.40.10">
    <property type="entry name" value="Immunoglobulins"/>
    <property type="match status" value="1"/>
</dbReference>
<accession>A0ABS9CH45</accession>
<reference evidence="4 5" key="1">
    <citation type="submission" date="2020-12" db="EMBL/GenBank/DDBJ databases">
        <title>Whole genome sequences of gut porcine anaerobes.</title>
        <authorList>
            <person name="Kubasova T."/>
            <person name="Jahodarova E."/>
            <person name="Rychlik I."/>
        </authorList>
    </citation>
    <scope>NUCLEOTIDE SEQUENCE [LARGE SCALE GENOMIC DNA]</scope>
    <source>
        <strain evidence="4 5">An925</strain>
    </source>
</reference>
<gene>
    <name evidence="4" type="ORF">I6E12_09845</name>
</gene>
<dbReference type="PANTHER" id="PTHR43405:SF1">
    <property type="entry name" value="GLYCOSYL HYDROLASE DIGH"/>
    <property type="match status" value="1"/>
</dbReference>
<dbReference type="InterPro" id="IPR052177">
    <property type="entry name" value="Divisome_Glycosyl_Hydrolase"/>
</dbReference>
<feature type="signal peptide" evidence="2">
    <location>
        <begin position="1"/>
        <end position="20"/>
    </location>
</feature>
<dbReference type="InterPro" id="IPR003961">
    <property type="entry name" value="FN3_dom"/>
</dbReference>
<feature type="domain" description="Fibronectin type-III" evidence="3">
    <location>
        <begin position="371"/>
        <end position="471"/>
    </location>
</feature>
<dbReference type="PANTHER" id="PTHR43405">
    <property type="entry name" value="GLYCOSYL HYDROLASE DIGH"/>
    <property type="match status" value="1"/>
</dbReference>
<name>A0ABS9CH45_9BACT</name>
<feature type="chain" id="PRO_5045955451" evidence="2">
    <location>
        <begin position="21"/>
        <end position="550"/>
    </location>
</feature>
<evidence type="ECO:0000256" key="1">
    <source>
        <dbReference type="ARBA" id="ARBA00022729"/>
    </source>
</evidence>
<dbReference type="Gene3D" id="3.20.20.80">
    <property type="entry name" value="Glycosidases"/>
    <property type="match status" value="2"/>
</dbReference>
<dbReference type="Pfam" id="PF02638">
    <property type="entry name" value="GHL10"/>
    <property type="match status" value="2"/>
</dbReference>
<sequence>MKRTTFLYILIALFALSCKAQPKHELRAAWLTTVGGLDWPHNYAQSTKSIRRQQEELCRTLDLLKEAHVNTVLFQTRIRGTVIYPSTQEPWDGCTSGNPGQNPGYDPLQFAIDECHRRGMELHAWVVTIPIGKWNGAGARNLMRRNPRLVKRIGDEAYMNPEAAGTADYLADLCGDITKRYDVDGIHLDYIRYPETWKININRQTGRTYITRIAQAISQRVKSIKPWVKMSCSPIGKYKDLDRQESYGWNAYTRVCQDAQQWLRDGIMDQLYPMMYFDGKHFYPFASDWSDNRYDGQTAAGLGIYMLSPKERNWSLSAVERQMNVARQMGLGHAYFRTKFLTDNVKGIYDFVCRFDATLALTPALKTSTPAPAAPQHFSATPSPSGYRLSWAPVTSQHPNEYIVYTVYASTHYPVNTNDANNIVAIRWQDTTIEIKRQKTEAPLHFAVSAVDRYGQESQPAQPNRTTAQQEAKTSLLDCDGTTLHVPTELLTGEITTIAICSMQGQTLATHPADTAIPVGFLPDGVYEVVSPRQHDNQQHIGYFVIRKGK</sequence>
<keyword evidence="1 2" id="KW-0732">Signal</keyword>
<organism evidence="4 5">
    <name type="scientific">Xylanibacter brevis</name>
    <dbReference type="NCBI Taxonomy" id="83231"/>
    <lineage>
        <taxon>Bacteria</taxon>
        <taxon>Pseudomonadati</taxon>
        <taxon>Bacteroidota</taxon>
        <taxon>Bacteroidia</taxon>
        <taxon>Bacteroidales</taxon>
        <taxon>Prevotellaceae</taxon>
        <taxon>Xylanibacter</taxon>
    </lineage>
</organism>
<comment type="caution">
    <text evidence="4">The sequence shown here is derived from an EMBL/GenBank/DDBJ whole genome shotgun (WGS) entry which is preliminary data.</text>
</comment>
<dbReference type="PROSITE" id="PS50853">
    <property type="entry name" value="FN3"/>
    <property type="match status" value="1"/>
</dbReference>
<dbReference type="InterPro" id="IPR013783">
    <property type="entry name" value="Ig-like_fold"/>
</dbReference>
<evidence type="ECO:0000313" key="5">
    <source>
        <dbReference type="Proteomes" id="UP001200470"/>
    </source>
</evidence>
<dbReference type="SUPFAM" id="SSF49265">
    <property type="entry name" value="Fibronectin type III"/>
    <property type="match status" value="1"/>
</dbReference>
<evidence type="ECO:0000313" key="4">
    <source>
        <dbReference type="EMBL" id="MCF2564412.1"/>
    </source>
</evidence>
<dbReference type="InterPro" id="IPR036116">
    <property type="entry name" value="FN3_sf"/>
</dbReference>
<dbReference type="PROSITE" id="PS51257">
    <property type="entry name" value="PROKAR_LIPOPROTEIN"/>
    <property type="match status" value="1"/>
</dbReference>
<dbReference type="EMBL" id="JADYTN010000023">
    <property type="protein sequence ID" value="MCF2564412.1"/>
    <property type="molecule type" value="Genomic_DNA"/>
</dbReference>
<proteinExistence type="predicted"/>
<evidence type="ECO:0000259" key="3">
    <source>
        <dbReference type="PROSITE" id="PS50853"/>
    </source>
</evidence>
<dbReference type="InterPro" id="IPR017853">
    <property type="entry name" value="GH"/>
</dbReference>
<dbReference type="InterPro" id="IPR003790">
    <property type="entry name" value="GHL10"/>
</dbReference>
<dbReference type="SUPFAM" id="SSF51445">
    <property type="entry name" value="(Trans)glycosidases"/>
    <property type="match status" value="1"/>
</dbReference>
<dbReference type="RefSeq" id="WP_301638427.1">
    <property type="nucleotide sequence ID" value="NZ_JADYTN010000023.1"/>
</dbReference>
<evidence type="ECO:0000256" key="2">
    <source>
        <dbReference type="SAM" id="SignalP"/>
    </source>
</evidence>
<dbReference type="Proteomes" id="UP001200470">
    <property type="component" value="Unassembled WGS sequence"/>
</dbReference>